<dbReference type="Gene3D" id="2.40.10.340">
    <property type="entry name" value="Rod shape-determining protein MreC, domain 1"/>
    <property type="match status" value="1"/>
</dbReference>
<evidence type="ECO:0000256" key="1">
    <source>
        <dbReference type="ARBA" id="ARBA00009369"/>
    </source>
</evidence>
<dbReference type="PANTHER" id="PTHR34138">
    <property type="entry name" value="CELL SHAPE-DETERMINING PROTEIN MREC"/>
    <property type="match status" value="1"/>
</dbReference>
<dbReference type="EMBL" id="JADIME010000076">
    <property type="protein sequence ID" value="MBO8465761.1"/>
    <property type="molecule type" value="Genomic_DNA"/>
</dbReference>
<feature type="domain" description="Rod shape-determining protein MreC beta-barrel core" evidence="5">
    <location>
        <begin position="114"/>
        <end position="255"/>
    </location>
</feature>
<evidence type="ECO:0000256" key="3">
    <source>
        <dbReference type="ARBA" id="ARBA00022960"/>
    </source>
</evidence>
<gene>
    <name evidence="6" type="ORF">IAB93_07190</name>
</gene>
<proteinExistence type="inferred from homology"/>
<dbReference type="InterPro" id="IPR042175">
    <property type="entry name" value="Cell/Rod_MreC_2"/>
</dbReference>
<dbReference type="GO" id="GO:0008360">
    <property type="term" value="P:regulation of cell shape"/>
    <property type="evidence" value="ECO:0007669"/>
    <property type="project" value="UniProtKB-KW"/>
</dbReference>
<evidence type="ECO:0000313" key="6">
    <source>
        <dbReference type="EMBL" id="MBO8465761.1"/>
    </source>
</evidence>
<protein>
    <recommendedName>
        <fullName evidence="2">Cell shape-determining protein MreC</fullName>
    </recommendedName>
    <alternativeName>
        <fullName evidence="4">Cell shape protein MreC</fullName>
    </alternativeName>
</protein>
<reference evidence="6" key="1">
    <citation type="submission" date="2020-10" db="EMBL/GenBank/DDBJ databases">
        <authorList>
            <person name="Gilroy R."/>
        </authorList>
    </citation>
    <scope>NUCLEOTIDE SEQUENCE</scope>
    <source>
        <strain evidence="6">10037</strain>
    </source>
</reference>
<dbReference type="AlphaFoldDB" id="A0A9D9I663"/>
<dbReference type="GO" id="GO:0005886">
    <property type="term" value="C:plasma membrane"/>
    <property type="evidence" value="ECO:0007669"/>
    <property type="project" value="TreeGrafter"/>
</dbReference>
<dbReference type="Pfam" id="PF04085">
    <property type="entry name" value="MreC"/>
    <property type="match status" value="1"/>
</dbReference>
<keyword evidence="3" id="KW-0133">Cell shape</keyword>
<dbReference type="Gene3D" id="2.40.10.350">
    <property type="entry name" value="Rod shape-determining protein MreC, domain 2"/>
    <property type="match status" value="1"/>
</dbReference>
<comment type="caution">
    <text evidence="6">The sequence shown here is derived from an EMBL/GenBank/DDBJ whole genome shotgun (WGS) entry which is preliminary data.</text>
</comment>
<evidence type="ECO:0000256" key="4">
    <source>
        <dbReference type="ARBA" id="ARBA00032089"/>
    </source>
</evidence>
<dbReference type="Proteomes" id="UP000823597">
    <property type="component" value="Unassembled WGS sequence"/>
</dbReference>
<dbReference type="InterPro" id="IPR055342">
    <property type="entry name" value="MreC_beta-barrel_core"/>
</dbReference>
<organism evidence="6 7">
    <name type="scientific">Candidatus Merdivivens pullistercoris</name>
    <dbReference type="NCBI Taxonomy" id="2840873"/>
    <lineage>
        <taxon>Bacteria</taxon>
        <taxon>Pseudomonadati</taxon>
        <taxon>Bacteroidota</taxon>
        <taxon>Bacteroidia</taxon>
        <taxon>Bacteroidales</taxon>
        <taxon>Muribaculaceae</taxon>
        <taxon>Muribaculaceae incertae sedis</taxon>
        <taxon>Candidatus Merdivivens</taxon>
    </lineage>
</organism>
<dbReference type="InterPro" id="IPR042177">
    <property type="entry name" value="Cell/Rod_1"/>
</dbReference>
<comment type="similarity">
    <text evidence="1">Belongs to the MreC family.</text>
</comment>
<sequence length="279" mass="30607">MQKRGNILKTTATALLFIVLEAAALLMIYRNDIIHRQWFMRGIMAVDASVLGGAGDIRNYFNLRKANDSLAKENSALRERLYSLAPTMPEDTVNKVGERPGFTLIPARIAKGTVNKQHNYFILDKGKADGIEPQMGVITNKAVIGITEAVSEHYSYVISFLSPGISISARLGHSGIVGTLQWTGKGSRHAVLRQIPLHTEIVKGDTVYTSGFSNLYPPDIPLGTVTGTTIVDGASINADIRLLQEFRGLEYVEIVRNEAKAEVDSLLENNLGEEEALRQ</sequence>
<dbReference type="PANTHER" id="PTHR34138:SF1">
    <property type="entry name" value="CELL SHAPE-DETERMINING PROTEIN MREC"/>
    <property type="match status" value="1"/>
</dbReference>
<evidence type="ECO:0000259" key="5">
    <source>
        <dbReference type="Pfam" id="PF04085"/>
    </source>
</evidence>
<reference evidence="6" key="2">
    <citation type="journal article" date="2021" name="PeerJ">
        <title>Extensive microbial diversity within the chicken gut microbiome revealed by metagenomics and culture.</title>
        <authorList>
            <person name="Gilroy R."/>
            <person name="Ravi A."/>
            <person name="Getino M."/>
            <person name="Pursley I."/>
            <person name="Horton D.L."/>
            <person name="Alikhan N.F."/>
            <person name="Baker D."/>
            <person name="Gharbi K."/>
            <person name="Hall N."/>
            <person name="Watson M."/>
            <person name="Adriaenssens E.M."/>
            <person name="Foster-Nyarko E."/>
            <person name="Jarju S."/>
            <person name="Secka A."/>
            <person name="Antonio M."/>
            <person name="Oren A."/>
            <person name="Chaudhuri R.R."/>
            <person name="La Ragione R."/>
            <person name="Hildebrand F."/>
            <person name="Pallen M.J."/>
        </authorList>
    </citation>
    <scope>NUCLEOTIDE SEQUENCE</scope>
    <source>
        <strain evidence="6">10037</strain>
    </source>
</reference>
<accession>A0A9D9I663</accession>
<dbReference type="InterPro" id="IPR007221">
    <property type="entry name" value="MreC"/>
</dbReference>
<evidence type="ECO:0000313" key="7">
    <source>
        <dbReference type="Proteomes" id="UP000823597"/>
    </source>
</evidence>
<name>A0A9D9I663_9BACT</name>
<evidence type="ECO:0000256" key="2">
    <source>
        <dbReference type="ARBA" id="ARBA00013855"/>
    </source>
</evidence>